<dbReference type="Proteomes" id="UP000546162">
    <property type="component" value="Unassembled WGS sequence"/>
</dbReference>
<organism evidence="1 2">
    <name type="scientific">Actinoplanes octamycinicus</name>
    <dbReference type="NCBI Taxonomy" id="135948"/>
    <lineage>
        <taxon>Bacteria</taxon>
        <taxon>Bacillati</taxon>
        <taxon>Actinomycetota</taxon>
        <taxon>Actinomycetes</taxon>
        <taxon>Micromonosporales</taxon>
        <taxon>Micromonosporaceae</taxon>
        <taxon>Actinoplanes</taxon>
    </lineage>
</organism>
<comment type="caution">
    <text evidence="1">The sequence shown here is derived from an EMBL/GenBank/DDBJ whole genome shotgun (WGS) entry which is preliminary data.</text>
</comment>
<evidence type="ECO:0000313" key="1">
    <source>
        <dbReference type="EMBL" id="MBB4741063.1"/>
    </source>
</evidence>
<reference evidence="1 2" key="1">
    <citation type="submission" date="2020-08" db="EMBL/GenBank/DDBJ databases">
        <title>Sequencing the genomes of 1000 actinobacteria strains.</title>
        <authorList>
            <person name="Klenk H.-P."/>
        </authorList>
    </citation>
    <scope>NUCLEOTIDE SEQUENCE [LARGE SCALE GENOMIC DNA]</scope>
    <source>
        <strain evidence="1 2">DSM 45809</strain>
    </source>
</reference>
<dbReference type="EMBL" id="JACHNB010000001">
    <property type="protein sequence ID" value="MBB4741063.1"/>
    <property type="molecule type" value="Genomic_DNA"/>
</dbReference>
<proteinExistence type="predicted"/>
<dbReference type="AlphaFoldDB" id="A0A7W7M8L7"/>
<name>A0A7W7M8L7_9ACTN</name>
<accession>A0A7W7M8L7</accession>
<sequence>MTVSRGGAAAKGRLVDGALMWITRHRAGSIGHPEGAALRRLVSGGSVGFRR</sequence>
<keyword evidence="2" id="KW-1185">Reference proteome</keyword>
<gene>
    <name evidence="1" type="ORF">BJY16_004522</name>
</gene>
<evidence type="ECO:0000313" key="2">
    <source>
        <dbReference type="Proteomes" id="UP000546162"/>
    </source>
</evidence>
<protein>
    <submittedName>
        <fullName evidence="1">Uncharacterized protein</fullName>
    </submittedName>
</protein>